<name>A0AAV0BN60_PHAPC</name>
<evidence type="ECO:0000256" key="3">
    <source>
        <dbReference type="ARBA" id="ARBA00022989"/>
    </source>
</evidence>
<accession>A0AAV0BN60</accession>
<dbReference type="InterPro" id="IPR001694">
    <property type="entry name" value="NADH_UbQ_OxRdtase_su1/FPO"/>
</dbReference>
<proteinExistence type="predicted"/>
<keyword evidence="4" id="KW-0472">Membrane</keyword>
<dbReference type="EMBL" id="CALTRL010005871">
    <property type="protein sequence ID" value="CAH7687440.1"/>
    <property type="molecule type" value="Genomic_DNA"/>
</dbReference>
<evidence type="ECO:0000256" key="4">
    <source>
        <dbReference type="ARBA" id="ARBA00023136"/>
    </source>
</evidence>
<dbReference type="Pfam" id="PF00146">
    <property type="entry name" value="NADHdh"/>
    <property type="match status" value="1"/>
</dbReference>
<gene>
    <name evidence="5" type="ORF">PPACK8108_LOCUS22218</name>
</gene>
<evidence type="ECO:0000313" key="5">
    <source>
        <dbReference type="EMBL" id="CAH7687440.1"/>
    </source>
</evidence>
<comment type="subcellular location">
    <subcellularLocation>
        <location evidence="1">Membrane</location>
        <topology evidence="1">Multi-pass membrane protein</topology>
    </subcellularLocation>
</comment>
<dbReference type="Proteomes" id="UP001153365">
    <property type="component" value="Unassembled WGS sequence"/>
</dbReference>
<evidence type="ECO:0000256" key="1">
    <source>
        <dbReference type="ARBA" id="ARBA00004141"/>
    </source>
</evidence>
<dbReference type="GO" id="GO:0016020">
    <property type="term" value="C:membrane"/>
    <property type="evidence" value="ECO:0007669"/>
    <property type="project" value="UniProtKB-SubCell"/>
</dbReference>
<evidence type="ECO:0000313" key="6">
    <source>
        <dbReference type="Proteomes" id="UP001153365"/>
    </source>
</evidence>
<keyword evidence="6" id="KW-1185">Reference proteome</keyword>
<evidence type="ECO:0000256" key="2">
    <source>
        <dbReference type="ARBA" id="ARBA00022692"/>
    </source>
</evidence>
<feature type="non-terminal residue" evidence="5">
    <location>
        <position position="1"/>
    </location>
</feature>
<organism evidence="5 6">
    <name type="scientific">Phakopsora pachyrhizi</name>
    <name type="common">Asian soybean rust disease fungus</name>
    <dbReference type="NCBI Taxonomy" id="170000"/>
    <lineage>
        <taxon>Eukaryota</taxon>
        <taxon>Fungi</taxon>
        <taxon>Dikarya</taxon>
        <taxon>Basidiomycota</taxon>
        <taxon>Pucciniomycotina</taxon>
        <taxon>Pucciniomycetes</taxon>
        <taxon>Pucciniales</taxon>
        <taxon>Phakopsoraceae</taxon>
        <taxon>Phakopsora</taxon>
    </lineage>
</organism>
<protein>
    <submittedName>
        <fullName evidence="5">Uncharacterized protein</fullName>
    </submittedName>
</protein>
<dbReference type="AlphaFoldDB" id="A0AAV0BN60"/>
<sequence length="53" mass="5920">QRVGTNVVGIYGVLQLFSDVLKLIVKELIVPHQSNKVQLFIVPIVTLMFSLLV</sequence>
<comment type="caution">
    <text evidence="5">The sequence shown here is derived from an EMBL/GenBank/DDBJ whole genome shotgun (WGS) entry which is preliminary data.</text>
</comment>
<reference evidence="5" key="1">
    <citation type="submission" date="2022-06" db="EMBL/GenBank/DDBJ databases">
        <authorList>
            <consortium name="SYNGENTA / RWTH Aachen University"/>
        </authorList>
    </citation>
    <scope>NUCLEOTIDE SEQUENCE</scope>
</reference>
<keyword evidence="3" id="KW-1133">Transmembrane helix</keyword>
<keyword evidence="2" id="KW-0812">Transmembrane</keyword>